<dbReference type="SUPFAM" id="SSF88713">
    <property type="entry name" value="Glycoside hydrolase/deacetylase"/>
    <property type="match status" value="1"/>
</dbReference>
<organism evidence="2 3">
    <name type="scientific">Actinoplanes couchii</name>
    <dbReference type="NCBI Taxonomy" id="403638"/>
    <lineage>
        <taxon>Bacteria</taxon>
        <taxon>Bacillati</taxon>
        <taxon>Actinomycetota</taxon>
        <taxon>Actinomycetes</taxon>
        <taxon>Micromonosporales</taxon>
        <taxon>Micromonosporaceae</taxon>
        <taxon>Actinoplanes</taxon>
    </lineage>
</organism>
<keyword evidence="3" id="KW-1185">Reference proteome</keyword>
<gene>
    <name evidence="2" type="ORF">Aco03nite_086100</name>
</gene>
<evidence type="ECO:0000313" key="3">
    <source>
        <dbReference type="Proteomes" id="UP000612282"/>
    </source>
</evidence>
<dbReference type="PANTHER" id="PTHR10587">
    <property type="entry name" value="GLYCOSYL TRANSFERASE-RELATED"/>
    <property type="match status" value="1"/>
</dbReference>
<protein>
    <recommendedName>
        <fullName evidence="1">NodB homology domain-containing protein</fullName>
    </recommendedName>
</protein>
<evidence type="ECO:0000259" key="1">
    <source>
        <dbReference type="PROSITE" id="PS51677"/>
    </source>
</evidence>
<dbReference type="InterPro" id="IPR002509">
    <property type="entry name" value="NODB_dom"/>
</dbReference>
<dbReference type="Proteomes" id="UP000612282">
    <property type="component" value="Unassembled WGS sequence"/>
</dbReference>
<comment type="caution">
    <text evidence="2">The sequence shown here is derived from an EMBL/GenBank/DDBJ whole genome shotgun (WGS) entry which is preliminary data.</text>
</comment>
<dbReference type="EMBL" id="BOMG01000105">
    <property type="protein sequence ID" value="GID60206.1"/>
    <property type="molecule type" value="Genomic_DNA"/>
</dbReference>
<accession>A0ABQ3XNW7</accession>
<dbReference type="PROSITE" id="PS51677">
    <property type="entry name" value="NODB"/>
    <property type="match status" value="1"/>
</dbReference>
<reference evidence="2 3" key="1">
    <citation type="submission" date="2021-01" db="EMBL/GenBank/DDBJ databases">
        <title>Whole genome shotgun sequence of Actinoplanes couchii NBRC 106145.</title>
        <authorList>
            <person name="Komaki H."/>
            <person name="Tamura T."/>
        </authorList>
    </citation>
    <scope>NUCLEOTIDE SEQUENCE [LARGE SCALE GENOMIC DNA]</scope>
    <source>
        <strain evidence="2 3">NBRC 106145</strain>
    </source>
</reference>
<dbReference type="Pfam" id="PF01522">
    <property type="entry name" value="Polysacc_deac_1"/>
    <property type="match status" value="1"/>
</dbReference>
<dbReference type="InterPro" id="IPR011330">
    <property type="entry name" value="Glyco_hydro/deAcase_b/a-brl"/>
</dbReference>
<sequence>MIVTHGSRARRRVALTFDADLTSAMRARLVAGTVDSYADMRIVDHLVATRTPATFFFTGLWMATYPAETRRIGDHDLFELATHSETHRGFRPQCYTLGLAPPEEWHDEVVRPVATLETLTGRATRYFRFPGGCHTDEALRAVLDTGATVVHWDVESGDAFCDSADHIVDTVVPAVRPGSIVLFHIGGPNAPRTADALPRILAALAEQDLTPVTVSELLAG</sequence>
<evidence type="ECO:0000313" key="2">
    <source>
        <dbReference type="EMBL" id="GID60206.1"/>
    </source>
</evidence>
<name>A0ABQ3XNW7_9ACTN</name>
<dbReference type="Gene3D" id="3.20.20.370">
    <property type="entry name" value="Glycoside hydrolase/deacetylase"/>
    <property type="match status" value="1"/>
</dbReference>
<dbReference type="PANTHER" id="PTHR10587:SF134">
    <property type="entry name" value="SECRETED PROTEIN"/>
    <property type="match status" value="1"/>
</dbReference>
<proteinExistence type="predicted"/>
<dbReference type="InterPro" id="IPR050248">
    <property type="entry name" value="Polysacc_deacetylase_ArnD"/>
</dbReference>
<dbReference type="RefSeq" id="WP_203807010.1">
    <property type="nucleotide sequence ID" value="NZ_BAAAQE010000105.1"/>
</dbReference>
<feature type="domain" description="NodB homology" evidence="1">
    <location>
        <begin position="11"/>
        <end position="212"/>
    </location>
</feature>